<dbReference type="EMBL" id="JAPEIS010000009">
    <property type="protein sequence ID" value="KAJ8062948.1"/>
    <property type="molecule type" value="Genomic_DNA"/>
</dbReference>
<gene>
    <name evidence="2" type="ORF">OCU04_008195</name>
</gene>
<dbReference type="AlphaFoldDB" id="A0A9X0AIN4"/>
<comment type="caution">
    <text evidence="2">The sequence shown here is derived from an EMBL/GenBank/DDBJ whole genome shotgun (WGS) entry which is preliminary data.</text>
</comment>
<proteinExistence type="predicted"/>
<evidence type="ECO:0000313" key="3">
    <source>
        <dbReference type="Proteomes" id="UP001152300"/>
    </source>
</evidence>
<dbReference type="Proteomes" id="UP001152300">
    <property type="component" value="Unassembled WGS sequence"/>
</dbReference>
<reference evidence="2" key="1">
    <citation type="submission" date="2022-11" db="EMBL/GenBank/DDBJ databases">
        <title>Genome Resource of Sclerotinia nivalis Strain SnTB1, a Plant Pathogen Isolated from American Ginseng.</title>
        <authorList>
            <person name="Fan S."/>
        </authorList>
    </citation>
    <scope>NUCLEOTIDE SEQUENCE</scope>
    <source>
        <strain evidence="2">SnTB1</strain>
    </source>
</reference>
<accession>A0A9X0AIN4</accession>
<keyword evidence="3" id="KW-1185">Reference proteome</keyword>
<feature type="domain" description="2EXR" evidence="1">
    <location>
        <begin position="110"/>
        <end position="208"/>
    </location>
</feature>
<organism evidence="2 3">
    <name type="scientific">Sclerotinia nivalis</name>
    <dbReference type="NCBI Taxonomy" id="352851"/>
    <lineage>
        <taxon>Eukaryota</taxon>
        <taxon>Fungi</taxon>
        <taxon>Dikarya</taxon>
        <taxon>Ascomycota</taxon>
        <taxon>Pezizomycotina</taxon>
        <taxon>Leotiomycetes</taxon>
        <taxon>Helotiales</taxon>
        <taxon>Sclerotiniaceae</taxon>
        <taxon>Sclerotinia</taxon>
    </lineage>
</organism>
<dbReference type="InterPro" id="IPR045518">
    <property type="entry name" value="2EXR"/>
</dbReference>
<dbReference type="OrthoDB" id="3498735at2759"/>
<sequence length="491" mass="56652">MTGKVDLIKQSCVAQPGSPFDIPCHCALHRTQHDSKQSASAQNRISLPASQSQCSRIHHLTSRLDFSQISRLPCKFRLRRMKKSGNLASLIKAKIKPHYEIVTRNHELYFPKFAVLPIELRLQIWEEYLANATPRDIPVWRVKNPHIHSSTSRYINIYDHNSNRVQSFPLKNGLERHHDFKWVCPQPDILYINSEARQVGLKVYTQQSLNGTICSKKSWEIGSETGPATIYRHINGMDRIMPMYDFSNGHNNFWHEHEHQLEGRIALNAFLYDLDPNQPILPRETPFMPASDSFIARGRRENYDIEVPRALAAVVPSTGISPASRAIGHSHPFYIKEITIYYNTESLIGVKDFTWSTIDTNNLTSYPGSQAMLNMERAIKSTYQHWELQRYRHWVHYTNHMKPSTLSELLTALDTPETKKKLGNTVWLLLVMTRDNPLLREKYAARMAHKIAHPRRVWSQRLEEVWEVRVPVLPRIGFAVCGVAEKGLLGL</sequence>
<protein>
    <recommendedName>
        <fullName evidence="1">2EXR domain-containing protein</fullName>
    </recommendedName>
</protein>
<evidence type="ECO:0000313" key="2">
    <source>
        <dbReference type="EMBL" id="KAJ8062948.1"/>
    </source>
</evidence>
<dbReference type="Pfam" id="PF20150">
    <property type="entry name" value="2EXR"/>
    <property type="match status" value="1"/>
</dbReference>
<name>A0A9X0AIN4_9HELO</name>
<evidence type="ECO:0000259" key="1">
    <source>
        <dbReference type="Pfam" id="PF20150"/>
    </source>
</evidence>